<accession>A0AAD5Q3V2</accession>
<feature type="compositionally biased region" description="Low complexity" evidence="1">
    <location>
        <begin position="66"/>
        <end position="78"/>
    </location>
</feature>
<keyword evidence="3" id="KW-1185">Reference proteome</keyword>
<reference evidence="2" key="1">
    <citation type="submission" date="2021-12" db="EMBL/GenBank/DDBJ databases">
        <title>Prjna785345.</title>
        <authorList>
            <person name="Rujirawat T."/>
            <person name="Krajaejun T."/>
        </authorList>
    </citation>
    <scope>NUCLEOTIDE SEQUENCE</scope>
    <source>
        <strain evidence="2">Pi057C3</strain>
    </source>
</reference>
<evidence type="ECO:0000313" key="2">
    <source>
        <dbReference type="EMBL" id="KAJ0392318.1"/>
    </source>
</evidence>
<dbReference type="Proteomes" id="UP001209570">
    <property type="component" value="Unassembled WGS sequence"/>
</dbReference>
<comment type="caution">
    <text evidence="2">The sequence shown here is derived from an EMBL/GenBank/DDBJ whole genome shotgun (WGS) entry which is preliminary data.</text>
</comment>
<dbReference type="EMBL" id="JAKCXM010000666">
    <property type="protein sequence ID" value="KAJ0392318.1"/>
    <property type="molecule type" value="Genomic_DNA"/>
</dbReference>
<dbReference type="AlphaFoldDB" id="A0AAD5Q3V2"/>
<sequence length="254" mass="27980">MMEMTISPFALDDERELQEMLTAIDAIGVFPSCVLPGGDTLDELLPLRFPSLGADDSHERTLSTDAASSEGHGSAAHAPLTAPRGSLGSASKARRKTVSSTERARKELVGLRLQADELAATLRHLRGARESRMRKQRERRTEAEKQALALADAFWERMAGQQRVARRKAVTENLRLKALLGHYNKLTQSVLKALDAQKRIQAAVSATLSNLEKAYQQLDDAPAGDIYVAMIQGLSARYHMTNDVMQRSHFSVES</sequence>
<feature type="region of interest" description="Disordered" evidence="1">
    <location>
        <begin position="52"/>
        <end position="103"/>
    </location>
</feature>
<proteinExistence type="predicted"/>
<name>A0AAD5Q3V2_PYTIN</name>
<protein>
    <submittedName>
        <fullName evidence="2">Uncharacterized protein</fullName>
    </submittedName>
</protein>
<evidence type="ECO:0000256" key="1">
    <source>
        <dbReference type="SAM" id="MobiDB-lite"/>
    </source>
</evidence>
<organism evidence="2 3">
    <name type="scientific">Pythium insidiosum</name>
    <name type="common">Pythiosis disease agent</name>
    <dbReference type="NCBI Taxonomy" id="114742"/>
    <lineage>
        <taxon>Eukaryota</taxon>
        <taxon>Sar</taxon>
        <taxon>Stramenopiles</taxon>
        <taxon>Oomycota</taxon>
        <taxon>Peronosporomycetes</taxon>
        <taxon>Pythiales</taxon>
        <taxon>Pythiaceae</taxon>
        <taxon>Pythium</taxon>
    </lineage>
</organism>
<gene>
    <name evidence="2" type="ORF">P43SY_003778</name>
</gene>
<evidence type="ECO:0000313" key="3">
    <source>
        <dbReference type="Proteomes" id="UP001209570"/>
    </source>
</evidence>